<evidence type="ECO:0000313" key="3">
    <source>
        <dbReference type="EMBL" id="SHI95458.1"/>
    </source>
</evidence>
<dbReference type="Gene3D" id="2.40.30.170">
    <property type="match status" value="1"/>
</dbReference>
<dbReference type="PANTHER" id="PTHR30469:SF15">
    <property type="entry name" value="HLYD FAMILY OF SECRETION PROTEINS"/>
    <property type="match status" value="1"/>
</dbReference>
<dbReference type="STRING" id="1470563.SAMN05444000_10437"/>
<name>A0A1M6FCJ3_9RHOB</name>
<dbReference type="RefSeq" id="WP_073249959.1">
    <property type="nucleotide sequence ID" value="NZ_FQZQ01000004.1"/>
</dbReference>
<keyword evidence="1" id="KW-0175">Coiled coil</keyword>
<dbReference type="InterPro" id="IPR058625">
    <property type="entry name" value="MdtA-like_BSH"/>
</dbReference>
<dbReference type="Proteomes" id="UP000183982">
    <property type="component" value="Unassembled WGS sequence"/>
</dbReference>
<protein>
    <submittedName>
        <fullName evidence="3">RND family efflux transporter, MFP subunit</fullName>
    </submittedName>
</protein>
<evidence type="ECO:0000313" key="4">
    <source>
        <dbReference type="Proteomes" id="UP000183982"/>
    </source>
</evidence>
<organism evidence="3 4">
    <name type="scientific">Shimia gijangensis</name>
    <dbReference type="NCBI Taxonomy" id="1470563"/>
    <lineage>
        <taxon>Bacteria</taxon>
        <taxon>Pseudomonadati</taxon>
        <taxon>Pseudomonadota</taxon>
        <taxon>Alphaproteobacteria</taxon>
        <taxon>Rhodobacterales</taxon>
        <taxon>Roseobacteraceae</taxon>
    </lineage>
</organism>
<reference evidence="4" key="1">
    <citation type="submission" date="2016-11" db="EMBL/GenBank/DDBJ databases">
        <authorList>
            <person name="Varghese N."/>
            <person name="Submissions S."/>
        </authorList>
    </citation>
    <scope>NUCLEOTIDE SEQUENCE [LARGE SCALE GENOMIC DNA]</scope>
    <source>
        <strain evidence="4">DSM 100564</strain>
    </source>
</reference>
<dbReference type="Gene3D" id="2.40.50.100">
    <property type="match status" value="1"/>
</dbReference>
<feature type="coiled-coil region" evidence="1">
    <location>
        <begin position="206"/>
        <end position="233"/>
    </location>
</feature>
<evidence type="ECO:0000259" key="2">
    <source>
        <dbReference type="Pfam" id="PF25917"/>
    </source>
</evidence>
<keyword evidence="4" id="KW-1185">Reference proteome</keyword>
<evidence type="ECO:0000256" key="1">
    <source>
        <dbReference type="SAM" id="Coils"/>
    </source>
</evidence>
<feature type="coiled-coil region" evidence="1">
    <location>
        <begin position="119"/>
        <end position="153"/>
    </location>
</feature>
<feature type="domain" description="Multidrug resistance protein MdtA-like barrel-sandwich hybrid" evidence="2">
    <location>
        <begin position="77"/>
        <end position="260"/>
    </location>
</feature>
<dbReference type="PANTHER" id="PTHR30469">
    <property type="entry name" value="MULTIDRUG RESISTANCE PROTEIN MDTA"/>
    <property type="match status" value="1"/>
</dbReference>
<dbReference type="GO" id="GO:1990281">
    <property type="term" value="C:efflux pump complex"/>
    <property type="evidence" value="ECO:0007669"/>
    <property type="project" value="TreeGrafter"/>
</dbReference>
<proteinExistence type="predicted"/>
<gene>
    <name evidence="3" type="ORF">SAMN05444000_10437</name>
</gene>
<sequence>MRFLRQSLTGLFLLGLTIALMLVAGQMIYGAVSERMARDSAAPEGRERVFAVGVQIVEPQSIAPELVAFGEVRSRRSLEVRAKSSGSIITLSSDFVDGGEVALGETLLQIDPTTAEFSLSRAKNDLLDAEAEQRDADRNLELAKAELEATEAQTALRLKALARQSDLLEREVGTTAAVEAAELAVAAANQTVVTRRQFVAQSEARVDQAVTRLDRARIALAEAERALAETKIHAGFTGTLSEVTVVKGRLVAINEKLATLIDANALEVAFRVSTPQYVRLLDENGRLPAAEVTVLLDVMGQDLSATGVVSRESAVVGEGETGRRIYARLDAPRGLKPGDFVTVRLREAEIMNVVKLPSAALDSQNRVMVVGGNDRLEAVQVTLLRRQGDHIILEATGLAGKQVVTRLTPLLGPGIRVKPLVSGSVEAIAPTAPAMVALDDDARARFIAAIESNTTMPAERKARVLDLLAQPEVPAGLIERLKSRSGG</sequence>
<dbReference type="AlphaFoldDB" id="A0A1M6FCJ3"/>
<accession>A0A1M6FCJ3</accession>
<dbReference type="EMBL" id="FQZQ01000004">
    <property type="protein sequence ID" value="SHI95458.1"/>
    <property type="molecule type" value="Genomic_DNA"/>
</dbReference>
<dbReference type="OrthoDB" id="7626141at2"/>
<dbReference type="GO" id="GO:0015562">
    <property type="term" value="F:efflux transmembrane transporter activity"/>
    <property type="evidence" value="ECO:0007669"/>
    <property type="project" value="TreeGrafter"/>
</dbReference>
<dbReference type="Gene3D" id="2.40.420.20">
    <property type="match status" value="1"/>
</dbReference>
<dbReference type="SUPFAM" id="SSF111369">
    <property type="entry name" value="HlyD-like secretion proteins"/>
    <property type="match status" value="2"/>
</dbReference>
<dbReference type="Gene3D" id="1.10.287.470">
    <property type="entry name" value="Helix hairpin bin"/>
    <property type="match status" value="1"/>
</dbReference>
<dbReference type="Pfam" id="PF25917">
    <property type="entry name" value="BSH_RND"/>
    <property type="match status" value="1"/>
</dbReference>